<protein>
    <recommendedName>
        <fullName evidence="3">RRM domain-containing protein</fullName>
    </recommendedName>
</protein>
<reference evidence="1 2" key="2">
    <citation type="journal article" date="2013" name="PLoS ONE">
        <title>Whole genome mapping and re-organization of the nuclear and mitochondrial genomes of Babesia microti isolates.</title>
        <authorList>
            <person name="Cornillot E."/>
            <person name="Dassouli A."/>
            <person name="Garg A."/>
            <person name="Pachikara N."/>
            <person name="Randazzo S."/>
            <person name="Depoix D."/>
            <person name="Carcy B."/>
            <person name="Delbecq S."/>
            <person name="Frutos R."/>
            <person name="Silva J.C."/>
            <person name="Sutton R."/>
            <person name="Krause P.J."/>
            <person name="Mamoun C.B."/>
        </authorList>
    </citation>
    <scope>NUCLEOTIDE SEQUENCE [LARGE SCALE GENOMIC DNA]</scope>
    <source>
        <strain evidence="1 2">RI</strain>
    </source>
</reference>
<evidence type="ECO:0000313" key="2">
    <source>
        <dbReference type="Proteomes" id="UP000002899"/>
    </source>
</evidence>
<sequence length="378" mass="43708">MTSQFKRRELGCVLILYFLKNILDFSICFKYCYAFKLIGSRDGSNVRILDVLYRNTHFDINSNNQKNDIYDIGDAFFSDISEKCDAFDPFTDNLGKKKCTEGSHRKKVIDNLSTRRVQNLDPPLESKDDGYNCLVHLIGIPYNFSEFIIAKWLEDYGVCTNDVTFLLEFNGSFTGDAYVRCKNREIQKKIIRDKHMNHISDRYIEVYPVLECAYKQYYQAKYFKKLRKGFYTPLETLVPSVSYRTCKKKTINELRCGDLIVGKITKITDKGGVLKPLNIGAVGDNIAFILCNDRLSQNVTFNEDITGDIELKLIWGMEVNLYFEKIKVVDSDTDFWDEKSVILASKNNISNPLTIVYVTMDCTICDRKAKLLEQKLLK</sequence>
<dbReference type="AlphaFoldDB" id="A0A1R4AAA5"/>
<dbReference type="KEGG" id="bmic:BMR1_02g01669"/>
<dbReference type="SUPFAM" id="SSF54928">
    <property type="entry name" value="RNA-binding domain, RBD"/>
    <property type="match status" value="1"/>
</dbReference>
<gene>
    <name evidence="1" type="ORF">BMR1_02g01669</name>
</gene>
<dbReference type="CDD" id="cd12254">
    <property type="entry name" value="RRM_hnRNPH_ESRPs_RBM12_like"/>
    <property type="match status" value="1"/>
</dbReference>
<dbReference type="InterPro" id="IPR035979">
    <property type="entry name" value="RBD_domain_sf"/>
</dbReference>
<dbReference type="OrthoDB" id="431068at2759"/>
<dbReference type="GeneID" id="33043647"/>
<dbReference type="InterPro" id="IPR012677">
    <property type="entry name" value="Nucleotide-bd_a/b_plait_sf"/>
</dbReference>
<dbReference type="Proteomes" id="UP000002899">
    <property type="component" value="Chromosome II"/>
</dbReference>
<dbReference type="EMBL" id="FO082872">
    <property type="protein sequence ID" value="SJK85928.1"/>
    <property type="molecule type" value="Genomic_DNA"/>
</dbReference>
<organism evidence="1 2">
    <name type="scientific">Babesia microti (strain RI)</name>
    <dbReference type="NCBI Taxonomy" id="1133968"/>
    <lineage>
        <taxon>Eukaryota</taxon>
        <taxon>Sar</taxon>
        <taxon>Alveolata</taxon>
        <taxon>Apicomplexa</taxon>
        <taxon>Aconoidasida</taxon>
        <taxon>Piroplasmida</taxon>
        <taxon>Babesiidae</taxon>
        <taxon>Babesia</taxon>
    </lineage>
</organism>
<keyword evidence="2" id="KW-1185">Reference proteome</keyword>
<proteinExistence type="predicted"/>
<dbReference type="RefSeq" id="XP_021338135.1">
    <property type="nucleotide sequence ID" value="XM_021481499.1"/>
</dbReference>
<evidence type="ECO:0008006" key="3">
    <source>
        <dbReference type="Google" id="ProtNLM"/>
    </source>
</evidence>
<evidence type="ECO:0000313" key="1">
    <source>
        <dbReference type="EMBL" id="SJK85928.1"/>
    </source>
</evidence>
<name>A0A1R4AAA5_BABMR</name>
<dbReference type="VEuPathDB" id="PiroplasmaDB:BMR1_02g01669"/>
<reference evidence="1 2" key="1">
    <citation type="journal article" date="2012" name="Nucleic Acids Res.">
        <title>Sequencing of the smallest Apicomplexan genome from the human pathogen Babesia microti.</title>
        <authorList>
            <person name="Cornillot E."/>
            <person name="Hadj-Kaddour K."/>
            <person name="Dassouli A."/>
            <person name="Noel B."/>
            <person name="Ranwez V."/>
            <person name="Vacherie B."/>
            <person name="Augagneur Y."/>
            <person name="Bres V."/>
            <person name="Duclos A."/>
            <person name="Randazzo S."/>
            <person name="Carcy B."/>
            <person name="Debierre-Grockiego F."/>
            <person name="Delbecq S."/>
            <person name="Moubri-Menage K."/>
            <person name="Shams-Eldin H."/>
            <person name="Usmani-Brown S."/>
            <person name="Bringaud F."/>
            <person name="Wincker P."/>
            <person name="Vivares C.P."/>
            <person name="Schwarz R.T."/>
            <person name="Schetters T.P."/>
            <person name="Krause P.J."/>
            <person name="Gorenflot A."/>
            <person name="Berry V."/>
            <person name="Barbe V."/>
            <person name="Ben Mamoun C."/>
        </authorList>
    </citation>
    <scope>NUCLEOTIDE SEQUENCE [LARGE SCALE GENOMIC DNA]</scope>
    <source>
        <strain evidence="1 2">RI</strain>
    </source>
</reference>
<dbReference type="Gene3D" id="3.30.70.330">
    <property type="match status" value="1"/>
</dbReference>
<accession>A0A1R4AAA5</accession>
<reference evidence="1 2" key="3">
    <citation type="journal article" date="2016" name="Sci. Rep.">
        <title>Genome-wide diversity and gene expression profiling of Babesia microti isolates identify polymorphic genes that mediate host-pathogen interactions.</title>
        <authorList>
            <person name="Silva J.C."/>
            <person name="Cornillot E."/>
            <person name="McCracken C."/>
            <person name="Usmani-Brown S."/>
            <person name="Dwivedi A."/>
            <person name="Ifeonu O.O."/>
            <person name="Crabtree J."/>
            <person name="Gotia H.T."/>
            <person name="Virji A.Z."/>
            <person name="Reynes C."/>
            <person name="Colinge J."/>
            <person name="Kumar V."/>
            <person name="Lawres L."/>
            <person name="Pazzi J.E."/>
            <person name="Pablo J.V."/>
            <person name="Hung C."/>
            <person name="Brancato J."/>
            <person name="Kumari P."/>
            <person name="Orvis J."/>
            <person name="Tretina K."/>
            <person name="Chibucos M."/>
            <person name="Ott S."/>
            <person name="Sadzewicz L."/>
            <person name="Sengamalay N."/>
            <person name="Shetty A.C."/>
            <person name="Su Q."/>
            <person name="Tallon L."/>
            <person name="Fraser C.M."/>
            <person name="Frutos R."/>
            <person name="Molina D.M."/>
            <person name="Krause P.J."/>
            <person name="Ben Mamoun C."/>
        </authorList>
    </citation>
    <scope>NUCLEOTIDE SEQUENCE [LARGE SCALE GENOMIC DNA]</scope>
    <source>
        <strain evidence="1 2">RI</strain>
    </source>
</reference>
<dbReference type="GO" id="GO:0003676">
    <property type="term" value="F:nucleic acid binding"/>
    <property type="evidence" value="ECO:0007669"/>
    <property type="project" value="InterPro"/>
</dbReference>